<dbReference type="EMBL" id="ML992673">
    <property type="protein sequence ID" value="KAF2212160.1"/>
    <property type="molecule type" value="Genomic_DNA"/>
</dbReference>
<organism evidence="1 2">
    <name type="scientific">Cercospora zeae-maydis SCOH1-5</name>
    <dbReference type="NCBI Taxonomy" id="717836"/>
    <lineage>
        <taxon>Eukaryota</taxon>
        <taxon>Fungi</taxon>
        <taxon>Dikarya</taxon>
        <taxon>Ascomycota</taxon>
        <taxon>Pezizomycotina</taxon>
        <taxon>Dothideomycetes</taxon>
        <taxon>Dothideomycetidae</taxon>
        <taxon>Mycosphaerellales</taxon>
        <taxon>Mycosphaerellaceae</taxon>
        <taxon>Cercospora</taxon>
    </lineage>
</organism>
<proteinExistence type="predicted"/>
<dbReference type="OrthoDB" id="3908637at2759"/>
<sequence>MAPRRKLEKLYPGRYAEANDCLAAAREQQNLSEFQHAGDKFLELLEDPGLPIWMRAQCNTLVAGMITDTNFAREYLKNAQTRLETLLQSRETLSVAEKGACCSNERARAGQARELHRRKRDLDNDEVMLLGCEKEALSPSLQDRRSAPDLVCG</sequence>
<evidence type="ECO:0000313" key="2">
    <source>
        <dbReference type="Proteomes" id="UP000799539"/>
    </source>
</evidence>
<keyword evidence="2" id="KW-1185">Reference proteome</keyword>
<evidence type="ECO:0000313" key="1">
    <source>
        <dbReference type="EMBL" id="KAF2212160.1"/>
    </source>
</evidence>
<name>A0A6A6FFE6_9PEZI</name>
<protein>
    <submittedName>
        <fullName evidence="1">Uncharacterized protein</fullName>
    </submittedName>
</protein>
<gene>
    <name evidence="1" type="ORF">CERZMDRAFT_84552</name>
</gene>
<dbReference type="AlphaFoldDB" id="A0A6A6FFE6"/>
<reference evidence="1" key="1">
    <citation type="journal article" date="2020" name="Stud. Mycol.">
        <title>101 Dothideomycetes genomes: a test case for predicting lifestyles and emergence of pathogens.</title>
        <authorList>
            <person name="Haridas S."/>
            <person name="Albert R."/>
            <person name="Binder M."/>
            <person name="Bloem J."/>
            <person name="Labutti K."/>
            <person name="Salamov A."/>
            <person name="Andreopoulos B."/>
            <person name="Baker S."/>
            <person name="Barry K."/>
            <person name="Bills G."/>
            <person name="Bluhm B."/>
            <person name="Cannon C."/>
            <person name="Castanera R."/>
            <person name="Culley D."/>
            <person name="Daum C."/>
            <person name="Ezra D."/>
            <person name="Gonzalez J."/>
            <person name="Henrissat B."/>
            <person name="Kuo A."/>
            <person name="Liang C."/>
            <person name="Lipzen A."/>
            <person name="Lutzoni F."/>
            <person name="Magnuson J."/>
            <person name="Mondo S."/>
            <person name="Nolan M."/>
            <person name="Ohm R."/>
            <person name="Pangilinan J."/>
            <person name="Park H.-J."/>
            <person name="Ramirez L."/>
            <person name="Alfaro M."/>
            <person name="Sun H."/>
            <person name="Tritt A."/>
            <person name="Yoshinaga Y."/>
            <person name="Zwiers L.-H."/>
            <person name="Turgeon B."/>
            <person name="Goodwin S."/>
            <person name="Spatafora J."/>
            <person name="Crous P."/>
            <person name="Grigoriev I."/>
        </authorList>
    </citation>
    <scope>NUCLEOTIDE SEQUENCE</scope>
    <source>
        <strain evidence="1">SCOH1-5</strain>
    </source>
</reference>
<dbReference type="Proteomes" id="UP000799539">
    <property type="component" value="Unassembled WGS sequence"/>
</dbReference>
<accession>A0A6A6FFE6</accession>